<keyword evidence="3 9" id="KW-0690">Ribosome biogenesis</keyword>
<evidence type="ECO:0000256" key="2">
    <source>
        <dbReference type="ARBA" id="ARBA00009418"/>
    </source>
</evidence>
<comment type="subunit">
    <text evidence="9">Associates with 90S and pre-40S pre-ribosomal particles.</text>
</comment>
<name>G0VB24_NAUCA</name>
<protein>
    <recommendedName>
        <fullName evidence="9">rRNA biogenesis protein RRP36</fullName>
    </recommendedName>
</protein>
<dbReference type="KEGG" id="ncs:NCAS_0B00630"/>
<dbReference type="STRING" id="1064592.G0VB24"/>
<evidence type="ECO:0000256" key="3">
    <source>
        <dbReference type="ARBA" id="ARBA00022517"/>
    </source>
</evidence>
<dbReference type="GO" id="GO:0030686">
    <property type="term" value="C:90S preribosome"/>
    <property type="evidence" value="ECO:0007669"/>
    <property type="project" value="EnsemblFungi"/>
</dbReference>
<dbReference type="InParanoid" id="G0VB24"/>
<reference key="2">
    <citation type="submission" date="2011-08" db="EMBL/GenBank/DDBJ databases">
        <title>Genome sequence of Naumovozyma castellii.</title>
        <authorList>
            <person name="Gordon J.L."/>
            <person name="Armisen D."/>
            <person name="Proux-Wera E."/>
            <person name="OhEigeartaigh S.S."/>
            <person name="Byrne K.P."/>
            <person name="Wolfe K.H."/>
        </authorList>
    </citation>
    <scope>NUCLEOTIDE SEQUENCE</scope>
    <source>
        <strain>Type strain:CBS 4309</strain>
    </source>
</reference>
<evidence type="ECO:0000256" key="4">
    <source>
        <dbReference type="ARBA" id="ARBA00022552"/>
    </source>
</evidence>
<dbReference type="FunCoup" id="G0VB24">
    <property type="interactions" value="610"/>
</dbReference>
<comment type="function">
    <text evidence="8 9">Component of the 90S pre-ribosome involved in the maturation of rRNAs. Required for early cleavages of the pre-RNAs in the 40S ribosomal subunit maturation pathway.</text>
</comment>
<proteinExistence type="inferred from homology"/>
<evidence type="ECO:0000256" key="8">
    <source>
        <dbReference type="ARBA" id="ARBA00025053"/>
    </source>
</evidence>
<gene>
    <name evidence="11" type="primary">NCAS0B00630</name>
    <name evidence="11" type="ordered locus">NCAS_0B00630</name>
</gene>
<feature type="region of interest" description="Disordered" evidence="10">
    <location>
        <begin position="1"/>
        <end position="170"/>
    </location>
</feature>
<dbReference type="AlphaFoldDB" id="G0VB24"/>
<feature type="compositionally biased region" description="Basic residues" evidence="10">
    <location>
        <begin position="121"/>
        <end position="137"/>
    </location>
</feature>
<dbReference type="GeneID" id="96901711"/>
<evidence type="ECO:0000256" key="1">
    <source>
        <dbReference type="ARBA" id="ARBA00004604"/>
    </source>
</evidence>
<dbReference type="OMA" id="HMKSKQR"/>
<evidence type="ECO:0000256" key="6">
    <source>
        <dbReference type="ARBA" id="ARBA00023242"/>
    </source>
</evidence>
<dbReference type="HOGENOM" id="CLU_048802_3_0_1"/>
<organism evidence="11 12">
    <name type="scientific">Naumovozyma castellii</name>
    <name type="common">Yeast</name>
    <name type="synonym">Saccharomyces castellii</name>
    <dbReference type="NCBI Taxonomy" id="27288"/>
    <lineage>
        <taxon>Eukaryota</taxon>
        <taxon>Fungi</taxon>
        <taxon>Dikarya</taxon>
        <taxon>Ascomycota</taxon>
        <taxon>Saccharomycotina</taxon>
        <taxon>Saccharomycetes</taxon>
        <taxon>Saccharomycetales</taxon>
        <taxon>Saccharomycetaceae</taxon>
        <taxon>Naumovozyma</taxon>
    </lineage>
</organism>
<evidence type="ECO:0000256" key="5">
    <source>
        <dbReference type="ARBA" id="ARBA00023054"/>
    </source>
</evidence>
<dbReference type="GO" id="GO:0032040">
    <property type="term" value="C:small-subunit processome"/>
    <property type="evidence" value="ECO:0007669"/>
    <property type="project" value="EnsemblFungi"/>
</dbReference>
<keyword evidence="6 9" id="KW-0539">Nucleus</keyword>
<sequence length="312" mass="37297">MSYYFKNLKPGLESESDDEDNLGAILSRGNNNKIDNESSDDELKTLSFNSLKKADEQMMEEEERELAKKPKSRKVVKPSKSVKQKEYKEESFDEEDSSDVDSEEDSEEDGGFFEEENANSNKRRSNKMGSKKKRSKHAPTEQSSKKRVSKIRKIPGLETPKTQNSNLYQDIRFDKSTGESTDLSVIRRRYQFLDEYREKEIQELEKMLHDRKFVQKITDEDRETMQERLTSMKSRLQTVKNKDLERNIVKEYEDKINSNNSTRYHLKESEKRKVIQKWKFDHMKSKQREKVMERKRKKRLGKEFKQFEFHKR</sequence>
<dbReference type="EMBL" id="HE576753">
    <property type="protein sequence ID" value="CCC68147.1"/>
    <property type="molecule type" value="Genomic_DNA"/>
</dbReference>
<evidence type="ECO:0000256" key="9">
    <source>
        <dbReference type="RuleBase" id="RU368027"/>
    </source>
</evidence>
<comment type="subcellular location">
    <subcellularLocation>
        <location evidence="1 9">Nucleus</location>
        <location evidence="1 9">Nucleolus</location>
    </subcellularLocation>
</comment>
<feature type="compositionally biased region" description="Acidic residues" evidence="10">
    <location>
        <begin position="91"/>
        <end position="117"/>
    </location>
</feature>
<dbReference type="InterPro" id="IPR009292">
    <property type="entry name" value="RRP36"/>
</dbReference>
<dbReference type="PANTHER" id="PTHR21738:SF0">
    <property type="entry name" value="RIBOSOMAL RNA PROCESSING PROTEIN 36 HOMOLOG"/>
    <property type="match status" value="1"/>
</dbReference>
<evidence type="ECO:0000313" key="12">
    <source>
        <dbReference type="Proteomes" id="UP000001640"/>
    </source>
</evidence>
<evidence type="ECO:0000256" key="10">
    <source>
        <dbReference type="SAM" id="MobiDB-lite"/>
    </source>
</evidence>
<dbReference type="Pfam" id="PF06102">
    <property type="entry name" value="RRP36"/>
    <property type="match status" value="1"/>
</dbReference>
<keyword evidence="12" id="KW-1185">Reference proteome</keyword>
<keyword evidence="4 9" id="KW-0698">rRNA processing</keyword>
<dbReference type="PANTHER" id="PTHR21738">
    <property type="entry name" value="RIBOSOMAL RNA PROCESSING PROTEIN 36 HOMOLOG"/>
    <property type="match status" value="1"/>
</dbReference>
<keyword evidence="5" id="KW-0175">Coiled coil</keyword>
<accession>G0VB24</accession>
<dbReference type="RefSeq" id="XP_003674524.1">
    <property type="nucleotide sequence ID" value="XM_003674476.1"/>
</dbReference>
<evidence type="ECO:0000313" key="11">
    <source>
        <dbReference type="EMBL" id="CCC68147.1"/>
    </source>
</evidence>
<reference evidence="11 12" key="1">
    <citation type="journal article" date="2011" name="Proc. Natl. Acad. Sci. U.S.A.">
        <title>Evolutionary erosion of yeast sex chromosomes by mating-type switching accidents.</title>
        <authorList>
            <person name="Gordon J.L."/>
            <person name="Armisen D."/>
            <person name="Proux-Wera E."/>
            <person name="Oheigeartaigh S.S."/>
            <person name="Byrne K.P."/>
            <person name="Wolfe K.H."/>
        </authorList>
    </citation>
    <scope>NUCLEOTIDE SEQUENCE [LARGE SCALE GENOMIC DNA]</scope>
    <source>
        <strain evidence="12">ATCC 76901 / BCRC 22586 / CBS 4309 / NBRC 1992 / NRRL Y-12630</strain>
    </source>
</reference>
<comment type="similarity">
    <text evidence="2 9">Belongs to the RRP36 family.</text>
</comment>
<evidence type="ECO:0000256" key="7">
    <source>
        <dbReference type="ARBA" id="ARBA00023274"/>
    </source>
</evidence>
<dbReference type="eggNOG" id="KOG3190">
    <property type="taxonomic scope" value="Eukaryota"/>
</dbReference>
<feature type="compositionally biased region" description="Basic residues" evidence="10">
    <location>
        <begin position="69"/>
        <end position="82"/>
    </location>
</feature>
<dbReference type="Proteomes" id="UP000001640">
    <property type="component" value="Chromosome 2"/>
</dbReference>
<keyword evidence="7 9" id="KW-0687">Ribonucleoprotein</keyword>
<dbReference type="GO" id="GO:0000462">
    <property type="term" value="P:maturation of SSU-rRNA from tricistronic rRNA transcript (SSU-rRNA, 5.8S rRNA, LSU-rRNA)"/>
    <property type="evidence" value="ECO:0007669"/>
    <property type="project" value="EnsemblFungi"/>
</dbReference>
<dbReference type="OrthoDB" id="448446at2759"/>